<keyword evidence="2 3" id="KW-0808">Transferase</keyword>
<organism evidence="6 7">
    <name type="scientific">Saponaria officinalis</name>
    <name type="common">Common soapwort</name>
    <name type="synonym">Lychnis saponaria</name>
    <dbReference type="NCBI Taxonomy" id="3572"/>
    <lineage>
        <taxon>Eukaryota</taxon>
        <taxon>Viridiplantae</taxon>
        <taxon>Streptophyta</taxon>
        <taxon>Embryophyta</taxon>
        <taxon>Tracheophyta</taxon>
        <taxon>Spermatophyta</taxon>
        <taxon>Magnoliopsida</taxon>
        <taxon>eudicotyledons</taxon>
        <taxon>Gunneridae</taxon>
        <taxon>Pentapetalae</taxon>
        <taxon>Caryophyllales</taxon>
        <taxon>Caryophyllaceae</taxon>
        <taxon>Caryophylleae</taxon>
        <taxon>Saponaria</taxon>
    </lineage>
</organism>
<evidence type="ECO:0000256" key="2">
    <source>
        <dbReference type="ARBA" id="ARBA00022679"/>
    </source>
</evidence>
<dbReference type="InterPro" id="IPR002213">
    <property type="entry name" value="UDP_glucos_trans"/>
</dbReference>
<dbReference type="FunFam" id="3.40.50.2000:FF:000063">
    <property type="entry name" value="Glycosyltransferase"/>
    <property type="match status" value="1"/>
</dbReference>
<dbReference type="GO" id="GO:0035251">
    <property type="term" value="F:UDP-glucosyltransferase activity"/>
    <property type="evidence" value="ECO:0007669"/>
    <property type="project" value="TreeGrafter"/>
</dbReference>
<keyword evidence="7" id="KW-1185">Reference proteome</keyword>
<gene>
    <name evidence="6" type="ORF">RND81_12G153700</name>
</gene>
<feature type="coiled-coil region" evidence="5">
    <location>
        <begin position="442"/>
        <end position="469"/>
    </location>
</feature>
<dbReference type="PANTHER" id="PTHR48047">
    <property type="entry name" value="GLYCOSYLTRANSFERASE"/>
    <property type="match status" value="1"/>
</dbReference>
<dbReference type="CDD" id="cd03784">
    <property type="entry name" value="GT1_Gtf-like"/>
    <property type="match status" value="1"/>
</dbReference>
<keyword evidence="3" id="KW-0328">Glycosyltransferase</keyword>
<name>A0AAW1HAX9_SAPOF</name>
<dbReference type="GO" id="GO:0016104">
    <property type="term" value="P:triterpenoid biosynthetic process"/>
    <property type="evidence" value="ECO:0007669"/>
    <property type="project" value="UniProtKB-ARBA"/>
</dbReference>
<dbReference type="PROSITE" id="PS00375">
    <property type="entry name" value="UDPGT"/>
    <property type="match status" value="1"/>
</dbReference>
<protein>
    <recommendedName>
        <fullName evidence="4">Glycosyltransferase</fullName>
        <ecNumber evidence="4">2.4.1.-</ecNumber>
    </recommendedName>
</protein>
<dbReference type="EC" id="2.4.1.-" evidence="4"/>
<dbReference type="EMBL" id="JBDFQZ010000012">
    <property type="protein sequence ID" value="KAK9673216.1"/>
    <property type="molecule type" value="Genomic_DNA"/>
</dbReference>
<dbReference type="AlphaFoldDB" id="A0AAW1HAX9"/>
<evidence type="ECO:0000313" key="6">
    <source>
        <dbReference type="EMBL" id="KAK9673216.1"/>
    </source>
</evidence>
<dbReference type="Gene3D" id="3.40.50.2000">
    <property type="entry name" value="Glycogen Phosphorylase B"/>
    <property type="match status" value="2"/>
</dbReference>
<reference evidence="6" key="1">
    <citation type="submission" date="2024-03" db="EMBL/GenBank/DDBJ databases">
        <title>WGS assembly of Saponaria officinalis var. Norfolk2.</title>
        <authorList>
            <person name="Jenkins J."/>
            <person name="Shu S."/>
            <person name="Grimwood J."/>
            <person name="Barry K."/>
            <person name="Goodstein D."/>
            <person name="Schmutz J."/>
            <person name="Leebens-Mack J."/>
            <person name="Osbourn A."/>
        </authorList>
    </citation>
    <scope>NUCLEOTIDE SEQUENCE [LARGE SCALE GENOMIC DNA]</scope>
    <source>
        <strain evidence="6">JIC</strain>
    </source>
</reference>
<comment type="caution">
    <text evidence="6">The sequence shown here is derived from an EMBL/GenBank/DDBJ whole genome shotgun (WGS) entry which is preliminary data.</text>
</comment>
<comment type="similarity">
    <text evidence="1 3">Belongs to the UDP-glycosyltransferase family.</text>
</comment>
<evidence type="ECO:0000256" key="3">
    <source>
        <dbReference type="RuleBase" id="RU003718"/>
    </source>
</evidence>
<dbReference type="InterPro" id="IPR035595">
    <property type="entry name" value="UDP_glycos_trans_CS"/>
</dbReference>
<dbReference type="SUPFAM" id="SSF53756">
    <property type="entry name" value="UDP-Glycosyltransferase/glycogen phosphorylase"/>
    <property type="match status" value="1"/>
</dbReference>
<evidence type="ECO:0000256" key="1">
    <source>
        <dbReference type="ARBA" id="ARBA00009995"/>
    </source>
</evidence>
<dbReference type="Proteomes" id="UP001443914">
    <property type="component" value="Unassembled WGS sequence"/>
</dbReference>
<evidence type="ECO:0000313" key="7">
    <source>
        <dbReference type="Proteomes" id="UP001443914"/>
    </source>
</evidence>
<dbReference type="GO" id="GO:0016135">
    <property type="term" value="P:saponin biosynthetic process"/>
    <property type="evidence" value="ECO:0007669"/>
    <property type="project" value="UniProtKB-ARBA"/>
</dbReference>
<dbReference type="PANTHER" id="PTHR48047:SF182">
    <property type="entry name" value="GLYCOSYLTRANSFERASE"/>
    <property type="match status" value="1"/>
</dbReference>
<sequence>MDSNSNNNDDNRVKMFFFPYIAGGHLLPMIDLAKFFASSHPLVDATVITTPKTAALFQSSSASPIPNFSFLTLELPKNDNDEDNDENFLSTMSADQRAKVLASFKNLKEPLQKLLFDLKPHCFVSDLLHSWTIELAQNAGVPWVVFHSTCLFVLCVEDYLARFKPHRKGGLDSDMFLLSGLKDDSVRFNKLRLPVWHRGDEIPEAFLPINLIRKACSRSYAMVVNSSFEFEGEFRERVQNAVGAPRVSMVGPVSLNSARNVSDAKVENVKSDIILKWLNLNQPGSVVYVSFGSEANLCKGQFHEIAHGLESSGQPFIWVVRPNLFKAQGDEGWFPEGFESRVRDSNQGLIIKEWAPQLVILGHVSLGAFVTHCGWNSVLEGLSNGVPMITWPLTHDQFYVESLIVDVLKVGLRVGNEEWVDIIWPPKVAVTRDQVETAVRQMMGGRDEVEEMRRNVKEYANKCKMSVQEGGSSYEDVCALVEELKAHRNELSQKLV</sequence>
<evidence type="ECO:0000256" key="4">
    <source>
        <dbReference type="RuleBase" id="RU362057"/>
    </source>
</evidence>
<accession>A0AAW1HAX9</accession>
<keyword evidence="5" id="KW-0175">Coiled coil</keyword>
<evidence type="ECO:0000256" key="5">
    <source>
        <dbReference type="SAM" id="Coils"/>
    </source>
</evidence>
<dbReference type="Pfam" id="PF00201">
    <property type="entry name" value="UDPGT"/>
    <property type="match status" value="1"/>
</dbReference>
<proteinExistence type="inferred from homology"/>